<name>A0A6J8AEF3_MYTCO</name>
<dbReference type="AlphaFoldDB" id="A0A6J8AEF3"/>
<dbReference type="EMBL" id="CACVKT020001150">
    <property type="protein sequence ID" value="CAC5365665.1"/>
    <property type="molecule type" value="Genomic_DNA"/>
</dbReference>
<organism evidence="1 2">
    <name type="scientific">Mytilus coruscus</name>
    <name type="common">Sea mussel</name>
    <dbReference type="NCBI Taxonomy" id="42192"/>
    <lineage>
        <taxon>Eukaryota</taxon>
        <taxon>Metazoa</taxon>
        <taxon>Spiralia</taxon>
        <taxon>Lophotrochozoa</taxon>
        <taxon>Mollusca</taxon>
        <taxon>Bivalvia</taxon>
        <taxon>Autobranchia</taxon>
        <taxon>Pteriomorphia</taxon>
        <taxon>Mytilida</taxon>
        <taxon>Mytiloidea</taxon>
        <taxon>Mytilidae</taxon>
        <taxon>Mytilinae</taxon>
        <taxon>Mytilus</taxon>
    </lineage>
</organism>
<dbReference type="Proteomes" id="UP000507470">
    <property type="component" value="Unassembled WGS sequence"/>
</dbReference>
<sequence length="304" mass="34644">MSIETNESMNIYKFLCQKIGSEEVVKIRRLTFAINDIGKRCQFITSGSKGEGLDLKGSDLDIMHVDSCFKVYQSENDVVFKGKDVPLILNTEETQPCFVQLCVKRYIHVLLCENGNPSILNMLQKTHMGCVLSSELNKQLYLSSKQVLQCIKSMVHVYQILMKHMTMHCVLSAINGYFKQIHGFNTFNKQKLTTILNNSYVQGINCLATSETFQDDQSQSHQVNESLISRHIRFLHQIIPTVASIRIHHIGCKTDRFSKLLYNFLHHSKTGSSKGLFALQLSAAFMLAPEETTYVYSSRNKNMI</sequence>
<accession>A0A6J8AEF3</accession>
<gene>
    <name evidence="1" type="ORF">MCOR_6255</name>
</gene>
<reference evidence="1 2" key="1">
    <citation type="submission" date="2020-06" db="EMBL/GenBank/DDBJ databases">
        <authorList>
            <person name="Li R."/>
            <person name="Bekaert M."/>
        </authorList>
    </citation>
    <scope>NUCLEOTIDE SEQUENCE [LARGE SCALE GENOMIC DNA]</scope>
    <source>
        <strain evidence="2">wild</strain>
    </source>
</reference>
<keyword evidence="2" id="KW-1185">Reference proteome</keyword>
<proteinExistence type="predicted"/>
<protein>
    <recommendedName>
        <fullName evidence="3">Mab-21-like nucleotidyltransferase domain-containing protein</fullName>
    </recommendedName>
</protein>
<evidence type="ECO:0000313" key="2">
    <source>
        <dbReference type="Proteomes" id="UP000507470"/>
    </source>
</evidence>
<evidence type="ECO:0000313" key="1">
    <source>
        <dbReference type="EMBL" id="CAC5365665.1"/>
    </source>
</evidence>
<evidence type="ECO:0008006" key="3">
    <source>
        <dbReference type="Google" id="ProtNLM"/>
    </source>
</evidence>
<dbReference type="OrthoDB" id="6188227at2759"/>